<feature type="region of interest" description="Disordered" evidence="1">
    <location>
        <begin position="507"/>
        <end position="539"/>
    </location>
</feature>
<dbReference type="Pfam" id="PF14438">
    <property type="entry name" value="SM-ATX"/>
    <property type="match status" value="1"/>
</dbReference>
<evidence type="ECO:0000256" key="1">
    <source>
        <dbReference type="SAM" id="MobiDB-lite"/>
    </source>
</evidence>
<dbReference type="PANTHER" id="PTHR12854:SF12">
    <property type="entry name" value="POLYADENYLATE-BINDING PROTEIN INTERACTING PROTEIN"/>
    <property type="match status" value="1"/>
</dbReference>
<dbReference type="GO" id="GO:0034063">
    <property type="term" value="P:stress granule assembly"/>
    <property type="evidence" value="ECO:0007669"/>
    <property type="project" value="TreeGrafter"/>
</dbReference>
<feature type="domain" description="Ataxin 2 SM" evidence="2">
    <location>
        <begin position="20"/>
        <end position="99"/>
    </location>
</feature>
<dbReference type="InterPro" id="IPR025852">
    <property type="entry name" value="SM_dom_ATX"/>
</dbReference>
<reference evidence="3" key="1">
    <citation type="submission" date="2018-02" db="EMBL/GenBank/DDBJ databases">
        <title>Rhizophora mucronata_Transcriptome.</title>
        <authorList>
            <person name="Meera S.P."/>
            <person name="Sreeshan A."/>
            <person name="Augustine A."/>
        </authorList>
    </citation>
    <scope>NUCLEOTIDE SEQUENCE</scope>
    <source>
        <tissue evidence="3">Leaf</tissue>
    </source>
</reference>
<dbReference type="GO" id="GO:0003729">
    <property type="term" value="F:mRNA binding"/>
    <property type="evidence" value="ECO:0007669"/>
    <property type="project" value="TreeGrafter"/>
</dbReference>
<sequence>MGLKNRVGAAETQDGALCLNEALLFATMCMVGFPVDVHVRDGSVYSGTFHTASLADDYGIVLKEAKLTKKGNCEANVAIGSIVNTLVILSGDLVQMVAKGFTFPADGVTGNVAGDGVEGAVTIASENELREANVINGSIMEKKGLIKNRSSAKEKNGSAPGLMPTKAVKESKGRTVNPDHPSNSMEVGHEKQGPNVLRWDETSGDSINNRQAGDLYPQDKQESSEQKFEFSRERSVCQADEVESSRLKLDPCLMEAKSVEEGLVQVKLLPNGVSCDPATEPTKVDNQSCGMPVSACTASPNAVCSTISTASNKMINIASESHCSSSESSTIVVSPKSSESNKSAKEFKLNPGAKIFSPSFANPISAIPPAVPTVTSMAYMPSNPSVLPLAAAQPEVGVNPFSPQSSVPAKFVPYTNLTAGNSGVGPQFSQPIIGHIGSRTQPPRNTSQYPPVQTGQVYAPANSQPVMVGRLGQQLIYVQPVSHDLVQNSAAMSLASGRSLLTPHYVQYPKHQGSKKGNKDKTSGKEKDRSSAFSVPLYR</sequence>
<feature type="region of interest" description="Disordered" evidence="1">
    <location>
        <begin position="146"/>
        <end position="231"/>
    </location>
</feature>
<feature type="compositionally biased region" description="Basic and acidic residues" evidence="1">
    <location>
        <begin position="217"/>
        <end position="231"/>
    </location>
</feature>
<dbReference type="PANTHER" id="PTHR12854">
    <property type="entry name" value="ATAXIN 2-RELATED"/>
    <property type="match status" value="1"/>
</dbReference>
<feature type="compositionally biased region" description="Basic and acidic residues" evidence="1">
    <location>
        <begin position="517"/>
        <end position="530"/>
    </location>
</feature>
<dbReference type="EMBL" id="GGEC01019174">
    <property type="protein sequence ID" value="MBW99657.1"/>
    <property type="molecule type" value="Transcribed_RNA"/>
</dbReference>
<dbReference type="InterPro" id="IPR045117">
    <property type="entry name" value="ATXN2-like"/>
</dbReference>
<dbReference type="AlphaFoldDB" id="A0A2P2K1R2"/>
<evidence type="ECO:0000313" key="3">
    <source>
        <dbReference type="EMBL" id="MBW99657.1"/>
    </source>
</evidence>
<dbReference type="GO" id="GO:0010494">
    <property type="term" value="C:cytoplasmic stress granule"/>
    <property type="evidence" value="ECO:0007669"/>
    <property type="project" value="TreeGrafter"/>
</dbReference>
<proteinExistence type="predicted"/>
<name>A0A2P2K1R2_RHIMU</name>
<accession>A0A2P2K1R2</accession>
<evidence type="ECO:0000259" key="2">
    <source>
        <dbReference type="Pfam" id="PF14438"/>
    </source>
</evidence>
<protein>
    <submittedName>
        <fullName evidence="3">Polyadenylate-binding protein-interacting protein 4-like isoform X4</fullName>
    </submittedName>
</protein>
<organism evidence="3">
    <name type="scientific">Rhizophora mucronata</name>
    <name type="common">Asiatic mangrove</name>
    <dbReference type="NCBI Taxonomy" id="61149"/>
    <lineage>
        <taxon>Eukaryota</taxon>
        <taxon>Viridiplantae</taxon>
        <taxon>Streptophyta</taxon>
        <taxon>Embryophyta</taxon>
        <taxon>Tracheophyta</taxon>
        <taxon>Spermatophyta</taxon>
        <taxon>Magnoliopsida</taxon>
        <taxon>eudicotyledons</taxon>
        <taxon>Gunneridae</taxon>
        <taxon>Pentapetalae</taxon>
        <taxon>rosids</taxon>
        <taxon>fabids</taxon>
        <taxon>Malpighiales</taxon>
        <taxon>Rhizophoraceae</taxon>
        <taxon>Rhizophora</taxon>
    </lineage>
</organism>